<comment type="catalytic activity">
    <reaction evidence="1">
        <text>[E2 ubiquitin-conjugating enzyme]-S-ubiquitinyl-L-cysteine + [acceptor protein]-L-lysine = [E2 ubiquitin-conjugating enzyme]-L-cysteine + [acceptor protein]-N(6)-ubiquitinyl-L-lysine.</text>
        <dbReference type="EC" id="2.3.2.31"/>
    </reaction>
</comment>
<keyword evidence="8" id="KW-0862">Zinc</keyword>
<evidence type="ECO:0000256" key="10">
    <source>
        <dbReference type="SAM" id="Coils"/>
    </source>
</evidence>
<dbReference type="GO" id="GO:0016567">
    <property type="term" value="P:protein ubiquitination"/>
    <property type="evidence" value="ECO:0007669"/>
    <property type="project" value="InterPro"/>
</dbReference>
<feature type="region of interest" description="Disordered" evidence="11">
    <location>
        <begin position="366"/>
        <end position="420"/>
    </location>
</feature>
<keyword evidence="15" id="KW-1185">Reference proteome</keyword>
<evidence type="ECO:0000256" key="3">
    <source>
        <dbReference type="ARBA" id="ARBA00022679"/>
    </source>
</evidence>
<dbReference type="GO" id="GO:0008270">
    <property type="term" value="F:zinc ion binding"/>
    <property type="evidence" value="ECO:0007669"/>
    <property type="project" value="UniProtKB-KW"/>
</dbReference>
<evidence type="ECO:0000256" key="11">
    <source>
        <dbReference type="SAM" id="MobiDB-lite"/>
    </source>
</evidence>
<feature type="compositionally biased region" description="Basic residues" evidence="11">
    <location>
        <begin position="254"/>
        <end position="269"/>
    </location>
</feature>
<keyword evidence="7" id="KW-0833">Ubl conjugation pathway</keyword>
<dbReference type="EC" id="2.3.2.31" evidence="2"/>
<organism evidence="14 15">
    <name type="scientific">Littorina saxatilis</name>
    <dbReference type="NCBI Taxonomy" id="31220"/>
    <lineage>
        <taxon>Eukaryota</taxon>
        <taxon>Metazoa</taxon>
        <taxon>Spiralia</taxon>
        <taxon>Lophotrochozoa</taxon>
        <taxon>Mollusca</taxon>
        <taxon>Gastropoda</taxon>
        <taxon>Caenogastropoda</taxon>
        <taxon>Littorinimorpha</taxon>
        <taxon>Littorinoidea</taxon>
        <taxon>Littorinidae</taxon>
        <taxon>Littorina</taxon>
    </lineage>
</organism>
<evidence type="ECO:0000313" key="14">
    <source>
        <dbReference type="EMBL" id="KAK7102980.1"/>
    </source>
</evidence>
<dbReference type="CDD" id="cd20335">
    <property type="entry name" value="BRcat_RBR"/>
    <property type="match status" value="1"/>
</dbReference>
<reference evidence="14 15" key="1">
    <citation type="submission" date="2024-02" db="EMBL/GenBank/DDBJ databases">
        <title>Chromosome-scale genome assembly of the rough periwinkle Littorina saxatilis.</title>
        <authorList>
            <person name="De Jode A."/>
            <person name="Faria R."/>
            <person name="Formenti G."/>
            <person name="Sims Y."/>
            <person name="Smith T.P."/>
            <person name="Tracey A."/>
            <person name="Wood J.M.D."/>
            <person name="Zagrodzka Z.B."/>
            <person name="Johannesson K."/>
            <person name="Butlin R.K."/>
            <person name="Leder E.H."/>
        </authorList>
    </citation>
    <scope>NUCLEOTIDE SEQUENCE [LARGE SCALE GENOMIC DNA]</scope>
    <source>
        <strain evidence="14">Snail1</strain>
        <tissue evidence="14">Muscle</tissue>
    </source>
</reference>
<feature type="domain" description="RING-type" evidence="13">
    <location>
        <begin position="611"/>
        <end position="869"/>
    </location>
</feature>
<feature type="region of interest" description="Disordered" evidence="11">
    <location>
        <begin position="240"/>
        <end position="276"/>
    </location>
</feature>
<keyword evidence="5" id="KW-0677">Repeat</keyword>
<dbReference type="EMBL" id="JBAMIC010000010">
    <property type="protein sequence ID" value="KAK7102980.1"/>
    <property type="molecule type" value="Genomic_DNA"/>
</dbReference>
<evidence type="ECO:0000259" key="12">
    <source>
        <dbReference type="PROSITE" id="PS50089"/>
    </source>
</evidence>
<evidence type="ECO:0000256" key="5">
    <source>
        <dbReference type="ARBA" id="ARBA00022737"/>
    </source>
</evidence>
<dbReference type="InterPro" id="IPR044066">
    <property type="entry name" value="TRIAD_supradom"/>
</dbReference>
<dbReference type="AlphaFoldDB" id="A0AAN9GDM8"/>
<comment type="caution">
    <text evidence="14">The sequence shown here is derived from an EMBL/GenBank/DDBJ whole genome shotgun (WGS) entry which is preliminary data.</text>
</comment>
<dbReference type="Pfam" id="PF01485">
    <property type="entry name" value="IBR"/>
    <property type="match status" value="1"/>
</dbReference>
<keyword evidence="4" id="KW-0479">Metal-binding</keyword>
<dbReference type="PANTHER" id="PTHR11685">
    <property type="entry name" value="RBR FAMILY RING FINGER AND IBR DOMAIN-CONTAINING"/>
    <property type="match status" value="1"/>
</dbReference>
<keyword evidence="3" id="KW-0808">Transferase</keyword>
<dbReference type="InterPro" id="IPR002867">
    <property type="entry name" value="IBR_dom"/>
</dbReference>
<evidence type="ECO:0000256" key="6">
    <source>
        <dbReference type="ARBA" id="ARBA00022771"/>
    </source>
</evidence>
<keyword evidence="6 9" id="KW-0863">Zinc-finger</keyword>
<evidence type="ECO:0000256" key="9">
    <source>
        <dbReference type="PROSITE-ProRule" id="PRU00175"/>
    </source>
</evidence>
<evidence type="ECO:0000256" key="7">
    <source>
        <dbReference type="ARBA" id="ARBA00022786"/>
    </source>
</evidence>
<gene>
    <name evidence="14" type="ORF">V1264_021124</name>
</gene>
<evidence type="ECO:0000259" key="13">
    <source>
        <dbReference type="PROSITE" id="PS51873"/>
    </source>
</evidence>
<evidence type="ECO:0000256" key="4">
    <source>
        <dbReference type="ARBA" id="ARBA00022723"/>
    </source>
</evidence>
<dbReference type="Gene3D" id="3.30.40.10">
    <property type="entry name" value="Zinc/RING finger domain, C3HC4 (zinc finger)"/>
    <property type="match status" value="1"/>
</dbReference>
<dbReference type="PROSITE" id="PS51873">
    <property type="entry name" value="TRIAD"/>
    <property type="match status" value="1"/>
</dbReference>
<sequence length="1084" mass="120831">MVHKTSHRGVHSGNTLRAFNSRYSRRYQNQACIVSRVRPELLKKLVSGDADDNLEPADDKGTAQLNNVAVDVALSLNKQSRWLLPSTLIRQIQSNDVAQSDLTVSLLERHKLKRPSSCVSFHSNKGEVKRIQPRNGRYFSFNFPNADGKSRRAYKREKREELLLEQLKASTAAKNMKTDSEKIAGRKVEVFTELGRRRVALERNNFIDQGVGESEVRYEVYYPSPAQSSLSHNPKYIKQDVSLAPGDNSEHVQHGKPKKQHRGKQRKRMSVKDLDDCDLPSYHADYQHDLAPVTDSQEIAQVGDSQEIAQVGDSQEIAQVGDSQEIAQVGDSQEIAQAAGVTVQHKTTDCLLGSLIEKAERLQQMVGVAKTRRRKKSGSKTSSHHQEDKSHIVYLSEAQQADDSEAEASPKATPTTLPVAATPSDSTRVVLPNIDVTFTSLRDCFGKNYFEAACRPRKFLLDITTNVKELLKKRGVQPKVADITDDALTYLIFIHDGFYDDEHDVYKMLLNSRLREGLLSVQVNTDDGQDLYKGTVINLVSCAVDFAEGFVAELQERNHFPSFCDKGEQRELKRHLGSAEIYIPSLERNFQTGSSLTDFSLPSLSDMLQEEPVFCDVCYDDVSPMTQDSASATTLLKCKHRVCDSCWSQHIHSRLHQGFVRVTCPGYDCQDEVKVGVLLSVVPLGTVEKVLLRQEEVRIGASVTEKWCPNQSCGRVLHLQAATAAGPNSQLRAATGSGPNSQLQQDVVCACGTHVCFQCLSPAHWPASCAQAEDYRHKLATTVFPDREAEVEDDHNFALEAKVKREREERMAKKVMLVEGKYCPRCRNFVYKNGGCPQMTCCCGQIFCWFCGRAGYSHPNRGRGCVDKETEKEMTTTIVIRHRGHSEDEKKEERQQAAAVQRQRVSLMERAAEHRQRRLNAQHGKVVTSMAKAVATAAVKDTTLAQHIVNVCSNTFPSSAPEPSALTSSAVKTPKVMDVVTTFLKRAARSKQELYEVAEYSLVLLKDLPDSLHRRRALRISEDLGAFCTFAQSIFEAWGASPSGQGQGVKAVMRLAEIQGWINSALASHVATVRKLRSSGLDKQ</sequence>
<evidence type="ECO:0000313" key="15">
    <source>
        <dbReference type="Proteomes" id="UP001374579"/>
    </source>
</evidence>
<dbReference type="InterPro" id="IPR031127">
    <property type="entry name" value="E3_UB_ligase_RBR"/>
</dbReference>
<evidence type="ECO:0000256" key="8">
    <source>
        <dbReference type="ARBA" id="ARBA00022833"/>
    </source>
</evidence>
<evidence type="ECO:0000256" key="1">
    <source>
        <dbReference type="ARBA" id="ARBA00001798"/>
    </source>
</evidence>
<accession>A0AAN9GDM8</accession>
<protein>
    <recommendedName>
        <fullName evidence="2">RBR-type E3 ubiquitin transferase</fullName>
        <ecNumber evidence="2">2.3.2.31</ecNumber>
    </recommendedName>
</protein>
<dbReference type="InterPro" id="IPR013083">
    <property type="entry name" value="Znf_RING/FYVE/PHD"/>
</dbReference>
<feature type="coiled-coil region" evidence="10">
    <location>
        <begin position="890"/>
        <end position="917"/>
    </location>
</feature>
<dbReference type="Gene3D" id="1.20.120.1750">
    <property type="match status" value="1"/>
</dbReference>
<dbReference type="Proteomes" id="UP001374579">
    <property type="component" value="Unassembled WGS sequence"/>
</dbReference>
<name>A0AAN9GDM8_9CAEN</name>
<feature type="compositionally biased region" description="Low complexity" evidence="11">
    <location>
        <begin position="407"/>
        <end position="420"/>
    </location>
</feature>
<feature type="domain" description="RING-type" evidence="12">
    <location>
        <begin position="615"/>
        <end position="665"/>
    </location>
</feature>
<dbReference type="SMART" id="SM00647">
    <property type="entry name" value="IBR"/>
    <property type="match status" value="2"/>
</dbReference>
<dbReference type="SUPFAM" id="SSF57850">
    <property type="entry name" value="RING/U-box"/>
    <property type="match status" value="2"/>
</dbReference>
<proteinExistence type="predicted"/>
<evidence type="ECO:0000256" key="2">
    <source>
        <dbReference type="ARBA" id="ARBA00012251"/>
    </source>
</evidence>
<keyword evidence="10" id="KW-0175">Coiled coil</keyword>
<dbReference type="GO" id="GO:0061630">
    <property type="term" value="F:ubiquitin protein ligase activity"/>
    <property type="evidence" value="ECO:0007669"/>
    <property type="project" value="UniProtKB-EC"/>
</dbReference>
<dbReference type="InterPro" id="IPR001841">
    <property type="entry name" value="Znf_RING"/>
</dbReference>
<dbReference type="PROSITE" id="PS50089">
    <property type="entry name" value="ZF_RING_2"/>
    <property type="match status" value="1"/>
</dbReference>